<proteinExistence type="predicted"/>
<dbReference type="Proteomes" id="UP001642409">
    <property type="component" value="Unassembled WGS sequence"/>
</dbReference>
<dbReference type="EMBL" id="CATOUU010000142">
    <property type="protein sequence ID" value="CAI9917825.1"/>
    <property type="molecule type" value="Genomic_DNA"/>
</dbReference>
<reference evidence="2" key="1">
    <citation type="submission" date="2023-06" db="EMBL/GenBank/DDBJ databases">
        <authorList>
            <person name="Kurt Z."/>
        </authorList>
    </citation>
    <scope>NUCLEOTIDE SEQUENCE</scope>
</reference>
<keyword evidence="4" id="KW-1185">Reference proteome</keyword>
<feature type="domain" description="Copine C-terminal" evidence="1">
    <location>
        <begin position="49"/>
        <end position="248"/>
    </location>
</feature>
<protein>
    <submittedName>
        <fullName evidence="2">Copine I</fullName>
    </submittedName>
    <submittedName>
        <fullName evidence="3">Copine_I</fullName>
    </submittedName>
</protein>
<dbReference type="PANTHER" id="PTHR10857:SF106">
    <property type="entry name" value="C2 DOMAIN-CONTAINING PROTEIN"/>
    <property type="match status" value="1"/>
</dbReference>
<evidence type="ECO:0000313" key="2">
    <source>
        <dbReference type="EMBL" id="CAI9917825.1"/>
    </source>
</evidence>
<dbReference type="GO" id="GO:0005886">
    <property type="term" value="C:plasma membrane"/>
    <property type="evidence" value="ECO:0007669"/>
    <property type="project" value="TreeGrafter"/>
</dbReference>
<dbReference type="InterPro" id="IPR010734">
    <property type="entry name" value="Copine_C"/>
</dbReference>
<name>A0AA86NE27_9EUKA</name>
<dbReference type="GO" id="GO:0005544">
    <property type="term" value="F:calcium-dependent phospholipid binding"/>
    <property type="evidence" value="ECO:0007669"/>
    <property type="project" value="InterPro"/>
</dbReference>
<gene>
    <name evidence="2" type="ORF">HINF_LOCUS5470</name>
    <name evidence="3" type="ORF">HINF_LOCUS70501</name>
</gene>
<organism evidence="2">
    <name type="scientific">Hexamita inflata</name>
    <dbReference type="NCBI Taxonomy" id="28002"/>
    <lineage>
        <taxon>Eukaryota</taxon>
        <taxon>Metamonada</taxon>
        <taxon>Diplomonadida</taxon>
        <taxon>Hexamitidae</taxon>
        <taxon>Hexamitinae</taxon>
        <taxon>Hexamita</taxon>
    </lineage>
</organism>
<reference evidence="3 4" key="2">
    <citation type="submission" date="2024-07" db="EMBL/GenBank/DDBJ databases">
        <authorList>
            <person name="Akdeniz Z."/>
        </authorList>
    </citation>
    <scope>NUCLEOTIDE SEQUENCE [LARGE SCALE GENOMIC DNA]</scope>
</reference>
<evidence type="ECO:0000313" key="3">
    <source>
        <dbReference type="EMBL" id="CAL6100321.1"/>
    </source>
</evidence>
<dbReference type="InterPro" id="IPR045052">
    <property type="entry name" value="Copine"/>
</dbReference>
<comment type="caution">
    <text evidence="2">The sequence shown here is derived from an EMBL/GenBank/DDBJ whole genome shotgun (WGS) entry which is preliminary data.</text>
</comment>
<dbReference type="AlphaFoldDB" id="A0AA86NE27"/>
<accession>A0AA86NE27</accession>
<sequence>MGSANTYKHLEQTMEKLNYNAIECTFFFSFSRTMEPVIKEGDKKIKKILECLAKVQHIVDKDQQYPVYRFGCSDTRDKSVLPMNGSNSEPFIVKGVENIVSEVTQAAKEITFAGPTSLTPMIEQMIKQAKENIRKYQLDKKFKIPHQIAITILNNETSTRISDHEHLKQAAEYPISFVILSPQYFEIYNTFDHAQNVKFDSFRYTSISKILQDMKAKDFGEAEEVAIVNDMFKEISVQHEHMQRLQMIE</sequence>
<evidence type="ECO:0000259" key="1">
    <source>
        <dbReference type="Pfam" id="PF07002"/>
    </source>
</evidence>
<dbReference type="PANTHER" id="PTHR10857">
    <property type="entry name" value="COPINE"/>
    <property type="match status" value="1"/>
</dbReference>
<evidence type="ECO:0000313" key="4">
    <source>
        <dbReference type="Proteomes" id="UP001642409"/>
    </source>
</evidence>
<dbReference type="EMBL" id="CAXDID020000529">
    <property type="protein sequence ID" value="CAL6100321.1"/>
    <property type="molecule type" value="Genomic_DNA"/>
</dbReference>
<dbReference type="Pfam" id="PF07002">
    <property type="entry name" value="Copine"/>
    <property type="match status" value="1"/>
</dbReference>
<dbReference type="GO" id="GO:0071277">
    <property type="term" value="P:cellular response to calcium ion"/>
    <property type="evidence" value="ECO:0007669"/>
    <property type="project" value="TreeGrafter"/>
</dbReference>